<evidence type="ECO:0008006" key="3">
    <source>
        <dbReference type="Google" id="ProtNLM"/>
    </source>
</evidence>
<dbReference type="Proteomes" id="UP000274271">
    <property type="component" value="Unassembled WGS sequence"/>
</dbReference>
<proteinExistence type="predicted"/>
<dbReference type="OrthoDB" id="8858565at2"/>
<evidence type="ECO:0000313" key="2">
    <source>
        <dbReference type="Proteomes" id="UP000274271"/>
    </source>
</evidence>
<name>A0A3P1CKB5_9BACT</name>
<evidence type="ECO:0000313" key="1">
    <source>
        <dbReference type="EMBL" id="RRB13699.1"/>
    </source>
</evidence>
<protein>
    <recommendedName>
        <fullName evidence="3">DUF2188 domain-containing protein</fullName>
    </recommendedName>
</protein>
<organism evidence="1 2">
    <name type="scientific">Larkinella knui</name>
    <dbReference type="NCBI Taxonomy" id="2025310"/>
    <lineage>
        <taxon>Bacteria</taxon>
        <taxon>Pseudomonadati</taxon>
        <taxon>Bacteroidota</taxon>
        <taxon>Cytophagia</taxon>
        <taxon>Cytophagales</taxon>
        <taxon>Spirosomataceae</taxon>
        <taxon>Larkinella</taxon>
    </lineage>
</organism>
<comment type="caution">
    <text evidence="1">The sequence shown here is derived from an EMBL/GenBank/DDBJ whole genome shotgun (WGS) entry which is preliminary data.</text>
</comment>
<dbReference type="EMBL" id="RQJP01000003">
    <property type="protein sequence ID" value="RRB13699.1"/>
    <property type="molecule type" value="Genomic_DNA"/>
</dbReference>
<dbReference type="AlphaFoldDB" id="A0A3P1CKB5"/>
<keyword evidence="2" id="KW-1185">Reference proteome</keyword>
<gene>
    <name evidence="1" type="ORF">EHT87_15680</name>
</gene>
<sequence length="66" mass="7413">MVWNQTHFPAAMRSLPPSVREKAIEIANSLLEQGGPDKKEVISASINEARVWARQRFVESRGTAYS</sequence>
<accession>A0A3P1CKB5</accession>
<reference evidence="1 2" key="1">
    <citation type="submission" date="2018-11" db="EMBL/GenBank/DDBJ databases">
        <authorList>
            <person name="Zhou Z."/>
            <person name="Wang G."/>
        </authorList>
    </citation>
    <scope>NUCLEOTIDE SEQUENCE [LARGE SCALE GENOMIC DNA]</scope>
    <source>
        <strain evidence="1 2">KCTC42998</strain>
    </source>
</reference>